<dbReference type="PROSITE" id="PS01124">
    <property type="entry name" value="HTH_ARAC_FAMILY_2"/>
    <property type="match status" value="1"/>
</dbReference>
<keyword evidence="3" id="KW-0804">Transcription</keyword>
<comment type="caution">
    <text evidence="5">The sequence shown here is derived from an EMBL/GenBank/DDBJ whole genome shotgun (WGS) entry which is preliminary data.</text>
</comment>
<keyword evidence="6" id="KW-1185">Reference proteome</keyword>
<name>A0ABW8P927_9FLAO</name>
<evidence type="ECO:0000259" key="4">
    <source>
        <dbReference type="PROSITE" id="PS01124"/>
    </source>
</evidence>
<evidence type="ECO:0000256" key="3">
    <source>
        <dbReference type="ARBA" id="ARBA00023163"/>
    </source>
</evidence>
<dbReference type="Gene3D" id="2.60.120.10">
    <property type="entry name" value="Jelly Rolls"/>
    <property type="match status" value="1"/>
</dbReference>
<evidence type="ECO:0000313" key="6">
    <source>
        <dbReference type="Proteomes" id="UP001621706"/>
    </source>
</evidence>
<dbReference type="PRINTS" id="PR00032">
    <property type="entry name" value="HTHARAC"/>
</dbReference>
<reference evidence="5 6" key="1">
    <citation type="submission" date="2024-02" db="EMBL/GenBank/DDBJ databases">
        <title>Comparative Genomic Analysis of Flavobacterium Species Causing Columnaris Disease of Freshwater Fish in Thailand: Insights into Virulence and Resistance Mechanisms.</title>
        <authorList>
            <person name="Nguyen D."/>
            <person name="Chokmangmeepisarn P."/>
            <person name="Khianchaikhan K."/>
            <person name="Morishita M."/>
            <person name="Bunnoy A."/>
            <person name="Rodkhum C."/>
        </authorList>
    </citation>
    <scope>NUCLEOTIDE SEQUENCE [LARGE SCALE GENOMIC DNA]</scope>
    <source>
        <strain evidence="5 6">CNRT2201</strain>
    </source>
</reference>
<dbReference type="InterPro" id="IPR037923">
    <property type="entry name" value="HTH-like"/>
</dbReference>
<organism evidence="5 6">
    <name type="scientific">Flavobacterium oreochromis</name>
    <dbReference type="NCBI Taxonomy" id="2906078"/>
    <lineage>
        <taxon>Bacteria</taxon>
        <taxon>Pseudomonadati</taxon>
        <taxon>Bacteroidota</taxon>
        <taxon>Flavobacteriia</taxon>
        <taxon>Flavobacteriales</taxon>
        <taxon>Flavobacteriaceae</taxon>
        <taxon>Flavobacterium</taxon>
    </lineage>
</organism>
<evidence type="ECO:0000256" key="2">
    <source>
        <dbReference type="ARBA" id="ARBA00023125"/>
    </source>
</evidence>
<protein>
    <submittedName>
        <fullName evidence="5">AraC family transcriptional regulator</fullName>
    </submittedName>
</protein>
<dbReference type="Pfam" id="PF12833">
    <property type="entry name" value="HTH_18"/>
    <property type="match status" value="1"/>
</dbReference>
<evidence type="ECO:0000313" key="5">
    <source>
        <dbReference type="EMBL" id="MFK7000971.1"/>
    </source>
</evidence>
<dbReference type="InterPro" id="IPR018060">
    <property type="entry name" value="HTH_AraC"/>
</dbReference>
<dbReference type="SMART" id="SM00342">
    <property type="entry name" value="HTH_ARAC"/>
    <property type="match status" value="1"/>
</dbReference>
<dbReference type="RefSeq" id="WP_088398966.1">
    <property type="nucleotide sequence ID" value="NZ_JAZGZP010000011.1"/>
</dbReference>
<gene>
    <name evidence="5" type="ORF">V3I07_08690</name>
</gene>
<dbReference type="SUPFAM" id="SSF51215">
    <property type="entry name" value="Regulatory protein AraC"/>
    <property type="match status" value="1"/>
</dbReference>
<dbReference type="InterPro" id="IPR009057">
    <property type="entry name" value="Homeodomain-like_sf"/>
</dbReference>
<dbReference type="InterPro" id="IPR020449">
    <property type="entry name" value="Tscrpt_reg_AraC-type_HTH"/>
</dbReference>
<keyword evidence="2" id="KW-0238">DNA-binding</keyword>
<dbReference type="InterPro" id="IPR014710">
    <property type="entry name" value="RmlC-like_jellyroll"/>
</dbReference>
<feature type="domain" description="HTH araC/xylS-type" evidence="4">
    <location>
        <begin position="200"/>
        <end position="298"/>
    </location>
</feature>
<dbReference type="PANTHER" id="PTHR43280:SF32">
    <property type="entry name" value="TRANSCRIPTIONAL REGULATORY PROTEIN"/>
    <property type="match status" value="1"/>
</dbReference>
<sequence>MNNEDNQNIINEYHLNRHQPNKPQFATYDLHEYINKHKEHTTKPHIHSYYQIIWFQEGQGEHFVDFKSHKVVNDTVFFIAKNQVHYFDDNVDYKGILLHFNEDFLVQKESETDFFLKYNLFNNPYQNPFCTISDQTNVLLSDYIQLIQKEAADQEDFGKEEILRAYLKSFLIQIQRKKNICEKTRKETPFILDDKRVQFIKFINLVDQNYTKGLSVSEYASLLMISSRTLSDLTQQLINKTPLQIIQERIILESQRLLLHSELNVTQIGYRLGFEDPSYFVKFFKKHANMSPSEFRKSITTS</sequence>
<dbReference type="InterPro" id="IPR003313">
    <property type="entry name" value="AraC-bd"/>
</dbReference>
<dbReference type="Gene3D" id="1.10.10.60">
    <property type="entry name" value="Homeodomain-like"/>
    <property type="match status" value="1"/>
</dbReference>
<dbReference type="Proteomes" id="UP001621706">
    <property type="component" value="Unassembled WGS sequence"/>
</dbReference>
<dbReference type="SUPFAM" id="SSF46689">
    <property type="entry name" value="Homeodomain-like"/>
    <property type="match status" value="1"/>
</dbReference>
<dbReference type="PANTHER" id="PTHR43280">
    <property type="entry name" value="ARAC-FAMILY TRANSCRIPTIONAL REGULATOR"/>
    <property type="match status" value="1"/>
</dbReference>
<dbReference type="EMBL" id="JAZGZP010000011">
    <property type="protein sequence ID" value="MFK7000971.1"/>
    <property type="molecule type" value="Genomic_DNA"/>
</dbReference>
<evidence type="ECO:0000256" key="1">
    <source>
        <dbReference type="ARBA" id="ARBA00023015"/>
    </source>
</evidence>
<dbReference type="Pfam" id="PF02311">
    <property type="entry name" value="AraC_binding"/>
    <property type="match status" value="1"/>
</dbReference>
<accession>A0ABW8P927</accession>
<proteinExistence type="predicted"/>
<keyword evidence="1" id="KW-0805">Transcription regulation</keyword>